<keyword evidence="3" id="KW-0675">Receptor</keyword>
<comment type="caution">
    <text evidence="3">The sequence shown here is derived from an EMBL/GenBank/DDBJ whole genome shotgun (WGS) entry which is preliminary data.</text>
</comment>
<feature type="region of interest" description="Disordered" evidence="1">
    <location>
        <begin position="27"/>
        <end position="46"/>
    </location>
</feature>
<feature type="region of interest" description="Disordered" evidence="1">
    <location>
        <begin position="202"/>
        <end position="224"/>
    </location>
</feature>
<feature type="signal peptide" evidence="2">
    <location>
        <begin position="1"/>
        <end position="23"/>
    </location>
</feature>
<sequence length="319" mass="34694">MKAASISPFFVATVLLSFPPALSLDERTPLAGSRPEQQLQREPPSFSRLQRKSLAVDFIVPSLFRTYLRDLLLGGGEAVGWLRARCSVVLECSPLLRAANSWLPGAGSPQQPARARALSKVLKGGSVRKLRRAKQLVLEVGEGSLREGCAWDPAQAAGEEAEPAAGELEFNLTELFSWWIRSGEGRLRIRLMPERKAAFLGRESSLSRRSEPPSPACSSRSPGEVSSCFACPGVMTCTRILSVFPPSPENFPMCWGLIGPQLLCPFSASLTLRLGKVWKTGQDLSPCLFSPHSPCLHLLSGGGVSLRLQSTISLWTRLN</sequence>
<dbReference type="Proteomes" id="UP000765507">
    <property type="component" value="Unassembled WGS sequence"/>
</dbReference>
<gene>
    <name evidence="3" type="ORF">G0U57_020496</name>
</gene>
<evidence type="ECO:0000313" key="3">
    <source>
        <dbReference type="EMBL" id="KAG6923438.1"/>
    </source>
</evidence>
<evidence type="ECO:0000256" key="1">
    <source>
        <dbReference type="SAM" id="MobiDB-lite"/>
    </source>
</evidence>
<evidence type="ECO:0000313" key="4">
    <source>
        <dbReference type="Proteomes" id="UP000765507"/>
    </source>
</evidence>
<organism evidence="3 4">
    <name type="scientific">Chelydra serpentina</name>
    <name type="common">Snapping turtle</name>
    <name type="synonym">Testudo serpentina</name>
    <dbReference type="NCBI Taxonomy" id="8475"/>
    <lineage>
        <taxon>Eukaryota</taxon>
        <taxon>Metazoa</taxon>
        <taxon>Chordata</taxon>
        <taxon>Craniata</taxon>
        <taxon>Vertebrata</taxon>
        <taxon>Euteleostomi</taxon>
        <taxon>Archelosauria</taxon>
        <taxon>Testudinata</taxon>
        <taxon>Testudines</taxon>
        <taxon>Cryptodira</taxon>
        <taxon>Durocryptodira</taxon>
        <taxon>Americhelydia</taxon>
        <taxon>Chelydroidea</taxon>
        <taxon>Chelydridae</taxon>
        <taxon>Chelydra</taxon>
    </lineage>
</organism>
<accession>A0A8T1S3M8</accession>
<keyword evidence="3" id="KW-0418">Kinase</keyword>
<feature type="chain" id="PRO_5035845842" evidence="2">
    <location>
        <begin position="24"/>
        <end position="319"/>
    </location>
</feature>
<keyword evidence="3" id="KW-0808">Transferase</keyword>
<dbReference type="OrthoDB" id="73209at2759"/>
<evidence type="ECO:0000256" key="2">
    <source>
        <dbReference type="SAM" id="SignalP"/>
    </source>
</evidence>
<keyword evidence="2" id="KW-0732">Signal</keyword>
<keyword evidence="4" id="KW-1185">Reference proteome</keyword>
<proteinExistence type="predicted"/>
<reference evidence="3 4" key="1">
    <citation type="journal article" date="2020" name="G3 (Bethesda)">
        <title>Draft Genome of the Common Snapping Turtle, Chelydra serpentina, a Model for Phenotypic Plasticity in Reptiles.</title>
        <authorList>
            <person name="Das D."/>
            <person name="Singh S.K."/>
            <person name="Bierstedt J."/>
            <person name="Erickson A."/>
            <person name="Galli G.L.J."/>
            <person name="Crossley D.A. 2nd"/>
            <person name="Rhen T."/>
        </authorList>
    </citation>
    <scope>NUCLEOTIDE SEQUENCE [LARGE SCALE GENOMIC DNA]</scope>
    <source>
        <strain evidence="3">KW</strain>
    </source>
</reference>
<dbReference type="AlphaFoldDB" id="A0A8T1S3M8"/>
<protein>
    <submittedName>
        <fullName evidence="3">Anaplastic lymphoma receptor tyrosine kinase</fullName>
    </submittedName>
</protein>
<name>A0A8T1S3M8_CHESE</name>
<dbReference type="GO" id="GO:0016301">
    <property type="term" value="F:kinase activity"/>
    <property type="evidence" value="ECO:0007669"/>
    <property type="project" value="UniProtKB-KW"/>
</dbReference>
<dbReference type="EMBL" id="JAHGAV010000874">
    <property type="protein sequence ID" value="KAG6923438.1"/>
    <property type="molecule type" value="Genomic_DNA"/>
</dbReference>